<dbReference type="Pfam" id="PF08309">
    <property type="entry name" value="LVIVD"/>
    <property type="match status" value="2"/>
</dbReference>
<feature type="region of interest" description="Disordered" evidence="1">
    <location>
        <begin position="34"/>
        <end position="65"/>
    </location>
</feature>
<protein>
    <recommendedName>
        <fullName evidence="4">LVIVD repeat-containing protein</fullName>
    </recommendedName>
</protein>
<dbReference type="InterPro" id="IPR013211">
    <property type="entry name" value="LVIVD"/>
</dbReference>
<dbReference type="RefSeq" id="WP_179269489.1">
    <property type="nucleotide sequence ID" value="NZ_CP058579.1"/>
</dbReference>
<name>A0A7D5QIB5_9EURY</name>
<dbReference type="GeneID" id="56038725"/>
<dbReference type="PROSITE" id="PS51318">
    <property type="entry name" value="TAT"/>
    <property type="match status" value="1"/>
</dbReference>
<organism evidence="2 3">
    <name type="scientific">Halorarum salinum</name>
    <dbReference type="NCBI Taxonomy" id="2743089"/>
    <lineage>
        <taxon>Archaea</taxon>
        <taxon>Methanobacteriati</taxon>
        <taxon>Methanobacteriota</taxon>
        <taxon>Stenosarchaea group</taxon>
        <taxon>Halobacteria</taxon>
        <taxon>Halobacteriales</taxon>
        <taxon>Haloferacaceae</taxon>
        <taxon>Halorarum</taxon>
    </lineage>
</organism>
<sequence>MREPAARGDGRPTEPGIARRDLLRAGTVGVALAATTGTASAHEYGSSGESTDDGDHGHADGGIHGATNNVDLLDYHSVGDVGPSSESGRATSPHYGALSEIRVEGDHAYVSVFSSKDPTNNRGLAILDVSAFEDAENASELREAELEVVSFLRNDNDASAVMDVKVSDDGDYVFISKQPYTALFGETDPTADADDGDATTVSAAALQAVDVSDPENPLVVGTYDGWDTGPHNSWYHRIGGAEYVFGVKDLNDGSAALYVFRFDRTTGALVLVNEWNVDGNLPDLGTGGTNYIHDITVQDDERLDGPVGYLSYWDQGLWALDLSDPTDIQPLGHFSMGAAHYAEPTPTYVDGKRVVVAGQEISGQEDGSSGKVYLLDADGLDDGFDGSDNVEKLDEWEWKSNVTFENFTLSPHNFNVTERGYVHLGHYHGGTRFLRIDEGDWTLAEKGYFQAAEAVPEESKMEGLNHAAPFTWAAVAQNGVTYVSDANTGVYALRFKPDSSGDDLKSRLGLAAGAAGLGGLLTRDSDRVGDVLERVDE</sequence>
<dbReference type="InterPro" id="IPR006311">
    <property type="entry name" value="TAT_signal"/>
</dbReference>
<evidence type="ECO:0000313" key="2">
    <source>
        <dbReference type="EMBL" id="QLG62904.1"/>
    </source>
</evidence>
<proteinExistence type="predicted"/>
<feature type="region of interest" description="Disordered" evidence="1">
    <location>
        <begin position="1"/>
        <end position="22"/>
    </location>
</feature>
<dbReference type="KEGG" id="halu:HUG12_14660"/>
<evidence type="ECO:0008006" key="4">
    <source>
        <dbReference type="Google" id="ProtNLM"/>
    </source>
</evidence>
<evidence type="ECO:0000313" key="3">
    <source>
        <dbReference type="Proteomes" id="UP000509626"/>
    </source>
</evidence>
<reference evidence="2 3" key="1">
    <citation type="submission" date="2020-06" db="EMBL/GenBank/DDBJ databases">
        <title>NJ-3-1, isolated from saline soil.</title>
        <authorList>
            <person name="Cui H.L."/>
            <person name="Shi X."/>
        </authorList>
    </citation>
    <scope>NUCLEOTIDE SEQUENCE [LARGE SCALE GENOMIC DNA]</scope>
    <source>
        <strain evidence="2 3">NJ-3-1</strain>
    </source>
</reference>
<dbReference type="OrthoDB" id="134269at2157"/>
<accession>A0A7D5QIB5</accession>
<keyword evidence="3" id="KW-1185">Reference proteome</keyword>
<dbReference type="AlphaFoldDB" id="A0A7D5QIB5"/>
<gene>
    <name evidence="2" type="ORF">HUG12_14660</name>
</gene>
<dbReference type="Proteomes" id="UP000509626">
    <property type="component" value="Chromosome"/>
</dbReference>
<evidence type="ECO:0000256" key="1">
    <source>
        <dbReference type="SAM" id="MobiDB-lite"/>
    </source>
</evidence>
<feature type="region of interest" description="Disordered" evidence="1">
    <location>
        <begin position="74"/>
        <end position="93"/>
    </location>
</feature>
<dbReference type="EMBL" id="CP058579">
    <property type="protein sequence ID" value="QLG62904.1"/>
    <property type="molecule type" value="Genomic_DNA"/>
</dbReference>